<dbReference type="Gene3D" id="1.10.10.10">
    <property type="entry name" value="Winged helix-like DNA-binding domain superfamily/Winged helix DNA-binding domain"/>
    <property type="match status" value="1"/>
</dbReference>
<dbReference type="GO" id="GO:0003677">
    <property type="term" value="F:DNA binding"/>
    <property type="evidence" value="ECO:0007669"/>
    <property type="project" value="InterPro"/>
</dbReference>
<dbReference type="SUPFAM" id="SSF88946">
    <property type="entry name" value="Sigma2 domain of RNA polymerase sigma factors"/>
    <property type="match status" value="1"/>
</dbReference>
<dbReference type="InterPro" id="IPR039425">
    <property type="entry name" value="RNA_pol_sigma-70-like"/>
</dbReference>
<comment type="similarity">
    <text evidence="1">Belongs to the sigma-70 factor family. ECF subfamily.</text>
</comment>
<dbReference type="EMBL" id="FNVS01000001">
    <property type="protein sequence ID" value="SEF41600.1"/>
    <property type="molecule type" value="Genomic_DNA"/>
</dbReference>
<evidence type="ECO:0000256" key="4">
    <source>
        <dbReference type="ARBA" id="ARBA00023163"/>
    </source>
</evidence>
<gene>
    <name evidence="7" type="ORF">SAMN05444001_10191</name>
</gene>
<dbReference type="CDD" id="cd06171">
    <property type="entry name" value="Sigma70_r4"/>
    <property type="match status" value="1"/>
</dbReference>
<evidence type="ECO:0000259" key="5">
    <source>
        <dbReference type="Pfam" id="PF04542"/>
    </source>
</evidence>
<keyword evidence="2" id="KW-0805">Transcription regulation</keyword>
<accession>A0A8G2F3Q9</accession>
<evidence type="ECO:0000256" key="2">
    <source>
        <dbReference type="ARBA" id="ARBA00023015"/>
    </source>
</evidence>
<dbReference type="Gene3D" id="1.10.1740.10">
    <property type="match status" value="1"/>
</dbReference>
<dbReference type="InterPro" id="IPR013249">
    <property type="entry name" value="RNA_pol_sigma70_r4_t2"/>
</dbReference>
<proteinExistence type="inferred from homology"/>
<sequence length="181" mass="21910">MDEKELILLVRQGNQSAFTTLYKNYWRQVYNFCRLYLIDKNAIEEVVQEVFVKVWESRDFIREDDNFKGLLFIITRNLVFNQHRKNVNEDFYKMTILAAMEDSYNMEEEIDARNLSEYIDQLIAELPPRRKEIFNLSRKEHLSYKEIAQQLNLSEKTVEHQISEALKYLKQNVYMLSLFLF</sequence>
<dbReference type="GO" id="GO:0016987">
    <property type="term" value="F:sigma factor activity"/>
    <property type="evidence" value="ECO:0007669"/>
    <property type="project" value="UniProtKB-KW"/>
</dbReference>
<dbReference type="NCBIfam" id="TIGR02985">
    <property type="entry name" value="Sig70_bacteroi1"/>
    <property type="match status" value="1"/>
</dbReference>
<dbReference type="NCBIfam" id="TIGR02937">
    <property type="entry name" value="sigma70-ECF"/>
    <property type="match status" value="1"/>
</dbReference>
<dbReference type="Proteomes" id="UP000236725">
    <property type="component" value="Unassembled WGS sequence"/>
</dbReference>
<evidence type="ECO:0000259" key="6">
    <source>
        <dbReference type="Pfam" id="PF08281"/>
    </source>
</evidence>
<evidence type="ECO:0000313" key="8">
    <source>
        <dbReference type="Proteomes" id="UP000236725"/>
    </source>
</evidence>
<reference evidence="7 8" key="1">
    <citation type="submission" date="2016-10" db="EMBL/GenBank/DDBJ databases">
        <authorList>
            <person name="Varghese N."/>
            <person name="Submissions S."/>
        </authorList>
    </citation>
    <scope>NUCLEOTIDE SEQUENCE [LARGE SCALE GENOMIC DNA]</scope>
    <source>
        <strain evidence="7 8">DSM 29073</strain>
    </source>
</reference>
<dbReference type="RefSeq" id="WP_103982080.1">
    <property type="nucleotide sequence ID" value="NZ_FNVS01000001.1"/>
</dbReference>
<dbReference type="InterPro" id="IPR036388">
    <property type="entry name" value="WH-like_DNA-bd_sf"/>
</dbReference>
<keyword evidence="3" id="KW-0731">Sigma factor</keyword>
<dbReference type="AlphaFoldDB" id="A0A8G2F3Q9"/>
<dbReference type="GO" id="GO:0006352">
    <property type="term" value="P:DNA-templated transcription initiation"/>
    <property type="evidence" value="ECO:0007669"/>
    <property type="project" value="InterPro"/>
</dbReference>
<dbReference type="InterPro" id="IPR013324">
    <property type="entry name" value="RNA_pol_sigma_r3/r4-like"/>
</dbReference>
<evidence type="ECO:0000313" key="7">
    <source>
        <dbReference type="EMBL" id="SEF41600.1"/>
    </source>
</evidence>
<evidence type="ECO:0000256" key="3">
    <source>
        <dbReference type="ARBA" id="ARBA00023082"/>
    </source>
</evidence>
<dbReference type="InterPro" id="IPR013325">
    <property type="entry name" value="RNA_pol_sigma_r2"/>
</dbReference>
<dbReference type="InterPro" id="IPR014284">
    <property type="entry name" value="RNA_pol_sigma-70_dom"/>
</dbReference>
<dbReference type="InterPro" id="IPR014327">
    <property type="entry name" value="RNA_pol_sigma70_bacteroid"/>
</dbReference>
<name>A0A8G2F3Q9_9BACT</name>
<feature type="domain" description="RNA polymerase sigma factor 70 region 4 type 2" evidence="6">
    <location>
        <begin position="117"/>
        <end position="169"/>
    </location>
</feature>
<keyword evidence="8" id="KW-1185">Reference proteome</keyword>
<keyword evidence="4" id="KW-0804">Transcription</keyword>
<dbReference type="InterPro" id="IPR007627">
    <property type="entry name" value="RNA_pol_sigma70_r2"/>
</dbReference>
<dbReference type="PANTHER" id="PTHR43133:SF46">
    <property type="entry name" value="RNA POLYMERASE SIGMA-70 FACTOR ECF SUBFAMILY"/>
    <property type="match status" value="1"/>
</dbReference>
<organism evidence="7 8">
    <name type="scientific">Parabacteroides chinchillae</name>
    <dbReference type="NCBI Taxonomy" id="871327"/>
    <lineage>
        <taxon>Bacteria</taxon>
        <taxon>Pseudomonadati</taxon>
        <taxon>Bacteroidota</taxon>
        <taxon>Bacteroidia</taxon>
        <taxon>Bacteroidales</taxon>
        <taxon>Tannerellaceae</taxon>
        <taxon>Parabacteroides</taxon>
    </lineage>
</organism>
<evidence type="ECO:0000256" key="1">
    <source>
        <dbReference type="ARBA" id="ARBA00010641"/>
    </source>
</evidence>
<dbReference type="PANTHER" id="PTHR43133">
    <property type="entry name" value="RNA POLYMERASE ECF-TYPE SIGMA FACTO"/>
    <property type="match status" value="1"/>
</dbReference>
<comment type="caution">
    <text evidence="7">The sequence shown here is derived from an EMBL/GenBank/DDBJ whole genome shotgun (WGS) entry which is preliminary data.</text>
</comment>
<feature type="domain" description="RNA polymerase sigma-70 region 2" evidence="5">
    <location>
        <begin position="21"/>
        <end position="86"/>
    </location>
</feature>
<dbReference type="Pfam" id="PF08281">
    <property type="entry name" value="Sigma70_r4_2"/>
    <property type="match status" value="1"/>
</dbReference>
<dbReference type="SUPFAM" id="SSF88659">
    <property type="entry name" value="Sigma3 and sigma4 domains of RNA polymerase sigma factors"/>
    <property type="match status" value="1"/>
</dbReference>
<dbReference type="Pfam" id="PF04542">
    <property type="entry name" value="Sigma70_r2"/>
    <property type="match status" value="1"/>
</dbReference>
<protein>
    <submittedName>
        <fullName evidence="7">RNA polymerase sigma-70 factor, ECF subfamily</fullName>
    </submittedName>
</protein>